<dbReference type="GO" id="GO:0045121">
    <property type="term" value="C:membrane raft"/>
    <property type="evidence" value="ECO:0007669"/>
    <property type="project" value="TreeGrafter"/>
</dbReference>
<keyword evidence="2" id="KW-0472">Membrane</keyword>
<feature type="transmembrane region" description="Helical" evidence="2">
    <location>
        <begin position="146"/>
        <end position="167"/>
    </location>
</feature>
<feature type="compositionally biased region" description="Basic and acidic residues" evidence="1">
    <location>
        <begin position="239"/>
        <end position="249"/>
    </location>
</feature>
<reference evidence="4" key="1">
    <citation type="journal article" date="2017" name="Nat. Microbiol.">
        <title>Global analysis of biosynthetic gene clusters reveals vast potential of secondary metabolite production in Penicillium species.</title>
        <authorList>
            <person name="Nielsen J.C."/>
            <person name="Grijseels S."/>
            <person name="Prigent S."/>
            <person name="Ji B."/>
            <person name="Dainat J."/>
            <person name="Nielsen K.F."/>
            <person name="Frisvad J.C."/>
            <person name="Workman M."/>
            <person name="Nielsen J."/>
        </authorList>
    </citation>
    <scope>NUCLEOTIDE SEQUENCE [LARGE SCALE GENOMIC DNA]</scope>
    <source>
        <strain evidence="4">IBT 11843</strain>
    </source>
</reference>
<evidence type="ECO:0000313" key="3">
    <source>
        <dbReference type="EMBL" id="OQD77795.1"/>
    </source>
</evidence>
<protein>
    <recommendedName>
        <fullName evidence="5">Actin cortical patch SUR7/pH-response regulator PalI</fullName>
    </recommendedName>
</protein>
<name>A0A1V6PLA4_PENDC</name>
<feature type="transmembrane region" description="Helical" evidence="2">
    <location>
        <begin position="7"/>
        <end position="28"/>
    </location>
</feature>
<dbReference type="GO" id="GO:0030866">
    <property type="term" value="P:cortical actin cytoskeleton organization"/>
    <property type="evidence" value="ECO:0007669"/>
    <property type="project" value="TreeGrafter"/>
</dbReference>
<dbReference type="GO" id="GO:0032185">
    <property type="term" value="P:septin cytoskeleton organization"/>
    <property type="evidence" value="ECO:0007669"/>
    <property type="project" value="TreeGrafter"/>
</dbReference>
<evidence type="ECO:0000256" key="1">
    <source>
        <dbReference type="SAM" id="MobiDB-lite"/>
    </source>
</evidence>
<dbReference type="InterPro" id="IPR009571">
    <property type="entry name" value="SUR7/Rim9-like_fungi"/>
</dbReference>
<dbReference type="OMA" id="FMWTAVA"/>
<dbReference type="STRING" id="69771.A0A1V6PLA4"/>
<sequence>MPISRVFLGFLGLFFMAGSILLIFLTLLGGANNSTPLNEIYFFQADTSGIPGAPPVSRWTFWTVCSVRPDGRNHCGTSHPAFPLDPPGKDNFHTHVNIPHKFLGHYYLMTRFMFPFILIGLFFAVLSLFTGLLSMCTRIGSYISALFAYISLTFQTITTCLMTAAFVEGRRNFHQAHRSAKLGVKAFAFMWTAVACLFLSCVLYWIGGAVGRKDDGYTGREQRRRGFFSSARSNSVKSQKKEREATQYA</sequence>
<dbReference type="Proteomes" id="UP000191522">
    <property type="component" value="Unassembled WGS sequence"/>
</dbReference>
<organism evidence="3 4">
    <name type="scientific">Penicillium decumbens</name>
    <dbReference type="NCBI Taxonomy" id="69771"/>
    <lineage>
        <taxon>Eukaryota</taxon>
        <taxon>Fungi</taxon>
        <taxon>Dikarya</taxon>
        <taxon>Ascomycota</taxon>
        <taxon>Pezizomycotina</taxon>
        <taxon>Eurotiomycetes</taxon>
        <taxon>Eurotiomycetidae</taxon>
        <taxon>Eurotiales</taxon>
        <taxon>Aspergillaceae</taxon>
        <taxon>Penicillium</taxon>
    </lineage>
</organism>
<feature type="transmembrane region" description="Helical" evidence="2">
    <location>
        <begin position="187"/>
        <end position="206"/>
    </location>
</feature>
<keyword evidence="2" id="KW-0812">Transmembrane</keyword>
<dbReference type="EMBL" id="MDYL01000002">
    <property type="protein sequence ID" value="OQD77795.1"/>
    <property type="molecule type" value="Genomic_DNA"/>
</dbReference>
<dbReference type="GO" id="GO:0006897">
    <property type="term" value="P:endocytosis"/>
    <property type="evidence" value="ECO:0007669"/>
    <property type="project" value="TreeGrafter"/>
</dbReference>
<accession>A0A1V6PLA4</accession>
<keyword evidence="2" id="KW-1133">Transmembrane helix</keyword>
<dbReference type="OrthoDB" id="5419460at2759"/>
<evidence type="ECO:0008006" key="5">
    <source>
        <dbReference type="Google" id="ProtNLM"/>
    </source>
</evidence>
<dbReference type="GO" id="GO:0005938">
    <property type="term" value="C:cell cortex"/>
    <property type="evidence" value="ECO:0007669"/>
    <property type="project" value="TreeGrafter"/>
</dbReference>
<dbReference type="Pfam" id="PF06687">
    <property type="entry name" value="SUR7"/>
    <property type="match status" value="1"/>
</dbReference>
<gene>
    <name evidence="3" type="ORF">PENDEC_c002G07203</name>
</gene>
<feature type="transmembrane region" description="Helical" evidence="2">
    <location>
        <begin position="112"/>
        <end position="134"/>
    </location>
</feature>
<comment type="caution">
    <text evidence="3">The sequence shown here is derived from an EMBL/GenBank/DDBJ whole genome shotgun (WGS) entry which is preliminary data.</text>
</comment>
<dbReference type="AlphaFoldDB" id="A0A1V6PLA4"/>
<dbReference type="Gene3D" id="1.20.140.150">
    <property type="match status" value="1"/>
</dbReference>
<evidence type="ECO:0000313" key="4">
    <source>
        <dbReference type="Proteomes" id="UP000191522"/>
    </source>
</evidence>
<dbReference type="PANTHER" id="PTHR36414">
    <property type="entry name" value="PROTEIN SUR7"/>
    <property type="match status" value="1"/>
</dbReference>
<dbReference type="GO" id="GO:0005886">
    <property type="term" value="C:plasma membrane"/>
    <property type="evidence" value="ECO:0007669"/>
    <property type="project" value="InterPro"/>
</dbReference>
<proteinExistence type="predicted"/>
<dbReference type="PANTHER" id="PTHR36414:SF1">
    <property type="entry name" value="PROTEIN SUR7"/>
    <property type="match status" value="1"/>
</dbReference>
<dbReference type="GO" id="GO:0031505">
    <property type="term" value="P:fungal-type cell wall organization"/>
    <property type="evidence" value="ECO:0007669"/>
    <property type="project" value="TreeGrafter"/>
</dbReference>
<feature type="region of interest" description="Disordered" evidence="1">
    <location>
        <begin position="228"/>
        <end position="249"/>
    </location>
</feature>
<evidence type="ECO:0000256" key="2">
    <source>
        <dbReference type="SAM" id="Phobius"/>
    </source>
</evidence>
<keyword evidence="4" id="KW-1185">Reference proteome</keyword>